<evidence type="ECO:0000313" key="3">
    <source>
        <dbReference type="EMBL" id="TDG39333.1"/>
    </source>
</evidence>
<dbReference type="Proteomes" id="UP000295192">
    <property type="component" value="Unassembled WGS sequence"/>
</dbReference>
<feature type="chain" id="PRO_5019744767" evidence="2">
    <location>
        <begin position="19"/>
        <end position="150"/>
    </location>
</feature>
<feature type="compositionally biased region" description="Polar residues" evidence="1">
    <location>
        <begin position="77"/>
        <end position="89"/>
    </location>
</feature>
<proteinExistence type="predicted"/>
<evidence type="ECO:0000256" key="1">
    <source>
        <dbReference type="SAM" id="MobiDB-lite"/>
    </source>
</evidence>
<keyword evidence="2" id="KW-0732">Signal</keyword>
<accession>A0A484ASI4</accession>
<name>A0A484ASI4_DRONA</name>
<dbReference type="OMA" id="WRSNSKQ"/>
<evidence type="ECO:0000313" key="4">
    <source>
        <dbReference type="Proteomes" id="UP000295192"/>
    </source>
</evidence>
<reference evidence="3 4" key="1">
    <citation type="journal article" date="2019" name="J. Hered.">
        <title>An Improved Genome Assembly for Drosophila navojoa, the Basal Species in the mojavensis Cluster.</title>
        <authorList>
            <person name="Vanderlinde T."/>
            <person name="Dupim E.G."/>
            <person name="Nazario-Yepiz N.O."/>
            <person name="Carvalho A.B."/>
        </authorList>
    </citation>
    <scope>NUCLEOTIDE SEQUENCE [LARGE SCALE GENOMIC DNA]</scope>
    <source>
        <strain evidence="3">Navoj_Jal97</strain>
        <tissue evidence="3">Whole organism</tissue>
    </source>
</reference>
<dbReference type="AlphaFoldDB" id="A0A484ASI4"/>
<sequence length="150" mass="16559">MQLEWIICVALVLVGSQTSRTTCTTNTTTSDTTSSSGNSSSSAADQLRQDIERLWAPALQAINEAELQRLSKRPHASSASSGLSLPQRTNSKRMRWRLNSKLLARQAEQGLQKLEPRSVTYPSSAPEENSPNPSYIDVKDNEPAPAAWWF</sequence>
<organism evidence="3 4">
    <name type="scientific">Drosophila navojoa</name>
    <name type="common">Fruit fly</name>
    <dbReference type="NCBI Taxonomy" id="7232"/>
    <lineage>
        <taxon>Eukaryota</taxon>
        <taxon>Metazoa</taxon>
        <taxon>Ecdysozoa</taxon>
        <taxon>Arthropoda</taxon>
        <taxon>Hexapoda</taxon>
        <taxon>Insecta</taxon>
        <taxon>Pterygota</taxon>
        <taxon>Neoptera</taxon>
        <taxon>Endopterygota</taxon>
        <taxon>Diptera</taxon>
        <taxon>Brachycera</taxon>
        <taxon>Muscomorpha</taxon>
        <taxon>Ephydroidea</taxon>
        <taxon>Drosophilidae</taxon>
        <taxon>Drosophila</taxon>
    </lineage>
</organism>
<dbReference type="EMBL" id="LSRL02001132">
    <property type="protein sequence ID" value="TDG39333.1"/>
    <property type="molecule type" value="Genomic_DNA"/>
</dbReference>
<protein>
    <submittedName>
        <fullName evidence="3">Uncharacterized protein</fullName>
    </submittedName>
</protein>
<evidence type="ECO:0000256" key="2">
    <source>
        <dbReference type="SAM" id="SignalP"/>
    </source>
</evidence>
<comment type="caution">
    <text evidence="3">The sequence shown here is derived from an EMBL/GenBank/DDBJ whole genome shotgun (WGS) entry which is preliminary data.</text>
</comment>
<dbReference type="STRING" id="7232.A0A484ASI4"/>
<feature type="compositionally biased region" description="Low complexity" evidence="1">
    <location>
        <begin position="122"/>
        <end position="134"/>
    </location>
</feature>
<keyword evidence="4" id="KW-1185">Reference proteome</keyword>
<feature type="region of interest" description="Disordered" evidence="1">
    <location>
        <begin position="69"/>
        <end position="93"/>
    </location>
</feature>
<feature type="region of interest" description="Disordered" evidence="1">
    <location>
        <begin position="108"/>
        <end position="150"/>
    </location>
</feature>
<feature type="compositionally biased region" description="Low complexity" evidence="1">
    <location>
        <begin position="20"/>
        <end position="42"/>
    </location>
</feature>
<feature type="signal peptide" evidence="2">
    <location>
        <begin position="1"/>
        <end position="18"/>
    </location>
</feature>
<feature type="region of interest" description="Disordered" evidence="1">
    <location>
        <begin position="20"/>
        <end position="45"/>
    </location>
</feature>
<gene>
    <name evidence="3" type="ORF">AWZ03_014244</name>
</gene>